<dbReference type="AlphaFoldDB" id="Q7MRF2"/>
<accession>Q7MRF2</accession>
<proteinExistence type="predicted"/>
<dbReference type="KEGG" id="wsu:WS1402"/>
<dbReference type="STRING" id="273121.WS1402"/>
<dbReference type="Pfam" id="PF04891">
    <property type="entry name" value="NifQ"/>
    <property type="match status" value="1"/>
</dbReference>
<dbReference type="HOGENOM" id="CLU_094545_3_1_7"/>
<dbReference type="InterPro" id="IPR006975">
    <property type="entry name" value="NifQ"/>
</dbReference>
<gene>
    <name evidence="1" type="ordered locus">WS1402</name>
</gene>
<dbReference type="eggNOG" id="ENOG5032K00">
    <property type="taxonomic scope" value="Bacteria"/>
</dbReference>
<evidence type="ECO:0000313" key="2">
    <source>
        <dbReference type="Proteomes" id="UP000000422"/>
    </source>
</evidence>
<dbReference type="EMBL" id="BX571660">
    <property type="protein sequence ID" value="CAE10467.1"/>
    <property type="molecule type" value="Genomic_DNA"/>
</dbReference>
<dbReference type="GO" id="GO:0030151">
    <property type="term" value="F:molybdenum ion binding"/>
    <property type="evidence" value="ECO:0007669"/>
    <property type="project" value="InterPro"/>
</dbReference>
<protein>
    <recommendedName>
        <fullName evidence="3">Hydrogenase</fullName>
    </recommendedName>
</protein>
<dbReference type="GO" id="GO:0009399">
    <property type="term" value="P:nitrogen fixation"/>
    <property type="evidence" value="ECO:0007669"/>
    <property type="project" value="InterPro"/>
</dbReference>
<evidence type="ECO:0000313" key="1">
    <source>
        <dbReference type="EMBL" id="CAE10467.1"/>
    </source>
</evidence>
<dbReference type="Proteomes" id="UP000000422">
    <property type="component" value="Chromosome"/>
</dbReference>
<reference evidence="1 2" key="1">
    <citation type="journal article" date="2003" name="Proc. Natl. Acad. Sci. U.S.A.">
        <title>Complete genome sequence and analysis of Wolinella succinogenes.</title>
        <authorList>
            <person name="Baar C."/>
            <person name="Eppinger M."/>
            <person name="Raddatz G."/>
            <person name="Simon JM."/>
            <person name="Lanz C."/>
            <person name="Klimmek O."/>
            <person name="Nandakumar R."/>
            <person name="Gross R."/>
            <person name="Rosinus A."/>
            <person name="Keller H."/>
            <person name="Jagtap P."/>
            <person name="Linke B."/>
            <person name="Meyer F."/>
            <person name="Lederer H."/>
            <person name="Schuster S.C."/>
        </authorList>
    </citation>
    <scope>NUCLEOTIDE SEQUENCE [LARGE SCALE GENOMIC DNA]</scope>
    <source>
        <strain evidence="2">ATCC 29543 / DSM 1740 / CCUG 13145 / JCM 31913 / LMG 7466 / NCTC 11488 / FDC 602W</strain>
    </source>
</reference>
<organism evidence="2">
    <name type="scientific">Wolinella succinogenes (strain ATCC 29543 / DSM 1740 / CCUG 13145 / JCM 31913 / LMG 7466 / NCTC 11488 / FDC 602W)</name>
    <name type="common">Vibrio succinogenes</name>
    <dbReference type="NCBI Taxonomy" id="273121"/>
    <lineage>
        <taxon>Bacteria</taxon>
        <taxon>Pseudomonadati</taxon>
        <taxon>Campylobacterota</taxon>
        <taxon>Epsilonproteobacteria</taxon>
        <taxon>Campylobacterales</taxon>
        <taxon>Helicobacteraceae</taxon>
        <taxon>Wolinella</taxon>
    </lineage>
</organism>
<sequence>MIAERAYGKNHLYEDMGFPSRKDYNAFMAIHFPLLAQEKPKEKRWKKFLFDTIGEIAPACAFCGDTDECFSCDLVV</sequence>
<name>Q7MRF2_WOLSU</name>
<evidence type="ECO:0008006" key="3">
    <source>
        <dbReference type="Google" id="ProtNLM"/>
    </source>
</evidence>
<keyword evidence="2" id="KW-1185">Reference proteome</keyword>